<accession>A0AC34Q086</accession>
<dbReference type="WBParaSite" id="JU765_v2.g11650.t1">
    <property type="protein sequence ID" value="JU765_v2.g11650.t1"/>
    <property type="gene ID" value="JU765_v2.g11650"/>
</dbReference>
<sequence>RHIEVQIMGDKYGNLIHLYERDCSVQRRHQKVVELAPAPVLDEAIRQNLLKDALRLCKEVGYSNVGTVEFLLDSKGNHYFMEVNARLQVEHTVTEEITGVDLVQAQVRIAEGKKLEELRLTQDQINVKGTAIQCRVTTEDPAMGFQPDSGRIEVFR</sequence>
<organism evidence="1 2">
    <name type="scientific">Panagrolaimus sp. JU765</name>
    <dbReference type="NCBI Taxonomy" id="591449"/>
    <lineage>
        <taxon>Eukaryota</taxon>
        <taxon>Metazoa</taxon>
        <taxon>Ecdysozoa</taxon>
        <taxon>Nematoda</taxon>
        <taxon>Chromadorea</taxon>
        <taxon>Rhabditida</taxon>
        <taxon>Tylenchina</taxon>
        <taxon>Panagrolaimomorpha</taxon>
        <taxon>Panagrolaimoidea</taxon>
        <taxon>Panagrolaimidae</taxon>
        <taxon>Panagrolaimus</taxon>
    </lineage>
</organism>
<reference evidence="2" key="1">
    <citation type="submission" date="2022-11" db="UniProtKB">
        <authorList>
            <consortium name="WormBaseParasite"/>
        </authorList>
    </citation>
    <scope>IDENTIFICATION</scope>
</reference>
<name>A0AC34Q086_9BILA</name>
<evidence type="ECO:0000313" key="1">
    <source>
        <dbReference type="Proteomes" id="UP000887576"/>
    </source>
</evidence>
<dbReference type="Proteomes" id="UP000887576">
    <property type="component" value="Unplaced"/>
</dbReference>
<proteinExistence type="predicted"/>
<protein>
    <submittedName>
        <fullName evidence="2">Pyruvate carboxylase</fullName>
    </submittedName>
</protein>
<evidence type="ECO:0000313" key="2">
    <source>
        <dbReference type="WBParaSite" id="JU765_v2.g11650.t1"/>
    </source>
</evidence>